<keyword evidence="6" id="KW-1185">Reference proteome</keyword>
<evidence type="ECO:0000313" key="5">
    <source>
        <dbReference type="EMBL" id="RIV81373.1"/>
    </source>
</evidence>
<dbReference type="Pfam" id="PF12802">
    <property type="entry name" value="MarR_2"/>
    <property type="match status" value="1"/>
</dbReference>
<dbReference type="GO" id="GO:0003677">
    <property type="term" value="F:DNA binding"/>
    <property type="evidence" value="ECO:0007669"/>
    <property type="project" value="UniProtKB-KW"/>
</dbReference>
<dbReference type="Proteomes" id="UP000265366">
    <property type="component" value="Unassembled WGS sequence"/>
</dbReference>
<dbReference type="GO" id="GO:0006950">
    <property type="term" value="P:response to stress"/>
    <property type="evidence" value="ECO:0007669"/>
    <property type="project" value="TreeGrafter"/>
</dbReference>
<dbReference type="SMART" id="SM00347">
    <property type="entry name" value="HTH_MARR"/>
    <property type="match status" value="1"/>
</dbReference>
<protein>
    <submittedName>
        <fullName evidence="5">MarR family transcriptional regulator</fullName>
    </submittedName>
</protein>
<comment type="caution">
    <text evidence="5">The sequence shown here is derived from an EMBL/GenBank/DDBJ whole genome shotgun (WGS) entry which is preliminary data.</text>
</comment>
<sequence>MERARMTFDGDLEIDKWATRFYEHYARDSRLEKEFLFTRGLVIAARRWTSYVDVLIKQRTGISRAQWQTLSALTFRDKPVTVGDLSRNMHVRWPTAIRVLKELEALELISSEPDPNDARARLITITKEGERIMEEVREVLDPTREKILGTLSDEQLVAGTRMLEALMAEISGALEPPEAED</sequence>
<gene>
    <name evidence="5" type="ORF">D2V17_17680</name>
</gene>
<dbReference type="OrthoDB" id="7875071at2"/>
<organism evidence="5 6">
    <name type="scientific">Aurantiacibacter xanthus</name>
    <dbReference type="NCBI Taxonomy" id="1784712"/>
    <lineage>
        <taxon>Bacteria</taxon>
        <taxon>Pseudomonadati</taxon>
        <taxon>Pseudomonadota</taxon>
        <taxon>Alphaproteobacteria</taxon>
        <taxon>Sphingomonadales</taxon>
        <taxon>Erythrobacteraceae</taxon>
        <taxon>Aurantiacibacter</taxon>
    </lineage>
</organism>
<keyword evidence="1" id="KW-0805">Transcription regulation</keyword>
<reference evidence="5 6" key="1">
    <citation type="submission" date="2018-08" db="EMBL/GenBank/DDBJ databases">
        <title>Erythrobacter zhengii sp.nov., a bacterium isolated from deep-sea sediment.</title>
        <authorList>
            <person name="Fang C."/>
            <person name="Wu Y.-H."/>
            <person name="Sun C."/>
            <person name="Wang H."/>
            <person name="Cheng H."/>
            <person name="Meng F.-X."/>
            <person name="Wang C.-S."/>
            <person name="Xu X.-W."/>
        </authorList>
    </citation>
    <scope>NUCLEOTIDE SEQUENCE [LARGE SCALE GENOMIC DNA]</scope>
    <source>
        <strain evidence="5 6">CCTCC AB 2015396</strain>
    </source>
</reference>
<dbReference type="PANTHER" id="PTHR33164">
    <property type="entry name" value="TRANSCRIPTIONAL REGULATOR, MARR FAMILY"/>
    <property type="match status" value="1"/>
</dbReference>
<feature type="domain" description="HTH marR-type" evidence="4">
    <location>
        <begin position="34"/>
        <end position="168"/>
    </location>
</feature>
<dbReference type="InterPro" id="IPR039422">
    <property type="entry name" value="MarR/SlyA-like"/>
</dbReference>
<keyword evidence="3" id="KW-0804">Transcription</keyword>
<keyword evidence="2" id="KW-0238">DNA-binding</keyword>
<evidence type="ECO:0000256" key="3">
    <source>
        <dbReference type="ARBA" id="ARBA00023163"/>
    </source>
</evidence>
<dbReference type="Gene3D" id="1.10.10.10">
    <property type="entry name" value="Winged helix-like DNA-binding domain superfamily/Winged helix DNA-binding domain"/>
    <property type="match status" value="1"/>
</dbReference>
<dbReference type="InterPro" id="IPR036390">
    <property type="entry name" value="WH_DNA-bd_sf"/>
</dbReference>
<dbReference type="InterPro" id="IPR000835">
    <property type="entry name" value="HTH_MarR-typ"/>
</dbReference>
<dbReference type="InterPro" id="IPR036388">
    <property type="entry name" value="WH-like_DNA-bd_sf"/>
</dbReference>
<dbReference type="GO" id="GO:0003700">
    <property type="term" value="F:DNA-binding transcription factor activity"/>
    <property type="evidence" value="ECO:0007669"/>
    <property type="project" value="InterPro"/>
</dbReference>
<dbReference type="EMBL" id="QXFM01000138">
    <property type="protein sequence ID" value="RIV81373.1"/>
    <property type="molecule type" value="Genomic_DNA"/>
</dbReference>
<accession>A0A3A1P485</accession>
<proteinExistence type="predicted"/>
<dbReference type="PROSITE" id="PS50995">
    <property type="entry name" value="HTH_MARR_2"/>
    <property type="match status" value="1"/>
</dbReference>
<evidence type="ECO:0000256" key="2">
    <source>
        <dbReference type="ARBA" id="ARBA00023125"/>
    </source>
</evidence>
<evidence type="ECO:0000313" key="6">
    <source>
        <dbReference type="Proteomes" id="UP000265366"/>
    </source>
</evidence>
<evidence type="ECO:0000259" key="4">
    <source>
        <dbReference type="PROSITE" id="PS50995"/>
    </source>
</evidence>
<dbReference type="SUPFAM" id="SSF46785">
    <property type="entry name" value="Winged helix' DNA-binding domain"/>
    <property type="match status" value="1"/>
</dbReference>
<dbReference type="AlphaFoldDB" id="A0A3A1P485"/>
<name>A0A3A1P485_9SPHN</name>
<dbReference type="PANTHER" id="PTHR33164:SF64">
    <property type="entry name" value="TRANSCRIPTIONAL REGULATOR SLYA"/>
    <property type="match status" value="1"/>
</dbReference>
<evidence type="ECO:0000256" key="1">
    <source>
        <dbReference type="ARBA" id="ARBA00023015"/>
    </source>
</evidence>